<sequence length="929" mass="99371">MGFFRFLSLFSLYTAVHSQTVPPLQWLDITNLLKGTNSPVPLKDAAIGYDASTSTVVIFGGEASSGIPQSLTYLLNTTTLTWSAPAPPTGLGTPPTARSGAVSGNDFAASNRHGFIIIGGKDTNYNALSDVWEFDYVNQFWSEVTISPSNGPSPRWGAVGGIDPRSPNIPNPVMEGPNNTIYYTGGFDGSSLDPLSDVWRLNVSGVLTSNNAQSVVGSWQQLTISNINSISNQNMSGTMILDSVAIYGGCNTTSASNSSCATQNTYVLNTDTLSSITPGPCPAPRFGAVMIPSLNSVSASTSQAMLLLGTFNTSLWSDGNGLENGEVDFLDISAGTWTRVMPSADPGTNPGFPSPREGSAVFAANTPIFGGTSGAYSDTLVFGGRDASGRYLNELWVLRSYNGAITSGQQWSGFGDGKLETGVSASGTGVTVQINKTCTSAISVAPGSSTGGHPGSPTSPPSGGANSSVSGLFNTSVIHKILAPLSLALLLSSVVLGRLYSPFFNHHAFTLRSVVLCALALLVCFGLGVAGLVSAFTSISSTASLNRRSSSTSLHLQTSHGRAALAFFVALYALLPLLWLLSRHVNHPSRPRPTFEGELPPSEPQTASVDTGEKLRVAHNRSRTPSRLSSRARTHSWGASILWRPSTDPRVSSDSDSSSSGGVQSPTVTSAPTEPPRSFEVVNRPPRIRQAHERTAIGPLRDIDWLQRRRSVNAVGELDYAMTQAQRSRDRELVSTPGTTDKLNATTPQIQHPQMPSKMGIILHILLQAFILGLALVCLIALWPHSRVGFIIFLVWLVAFYVSLGVLAWMGIPNISILSVMLTRLRAQPDNPDSQPSQELNQYFASQTPPLSAPDHYAFPTQGPYYHEPPFHAASTDLSHGGARSTEPDDDEDDDDEDVRQQRIESEMDRREILTVTVPRRRLWIANPT</sequence>
<feature type="region of interest" description="Disordered" evidence="3">
    <location>
        <begin position="590"/>
        <end position="689"/>
    </location>
</feature>
<feature type="compositionally biased region" description="Low complexity" evidence="3">
    <location>
        <begin position="644"/>
        <end position="670"/>
    </location>
</feature>
<organism evidence="6 7">
    <name type="scientific">Rhodocollybia butyracea</name>
    <dbReference type="NCBI Taxonomy" id="206335"/>
    <lineage>
        <taxon>Eukaryota</taxon>
        <taxon>Fungi</taxon>
        <taxon>Dikarya</taxon>
        <taxon>Basidiomycota</taxon>
        <taxon>Agaricomycotina</taxon>
        <taxon>Agaricomycetes</taxon>
        <taxon>Agaricomycetidae</taxon>
        <taxon>Agaricales</taxon>
        <taxon>Marasmiineae</taxon>
        <taxon>Omphalotaceae</taxon>
        <taxon>Rhodocollybia</taxon>
    </lineage>
</organism>
<evidence type="ECO:0000256" key="5">
    <source>
        <dbReference type="SAM" id="SignalP"/>
    </source>
</evidence>
<feature type="compositionally biased region" description="Acidic residues" evidence="3">
    <location>
        <begin position="888"/>
        <end position="898"/>
    </location>
</feature>
<feature type="transmembrane region" description="Helical" evidence="4">
    <location>
        <begin position="513"/>
        <end position="539"/>
    </location>
</feature>
<evidence type="ECO:0000256" key="1">
    <source>
        <dbReference type="ARBA" id="ARBA00022441"/>
    </source>
</evidence>
<feature type="region of interest" description="Disordered" evidence="3">
    <location>
        <begin position="445"/>
        <end position="467"/>
    </location>
</feature>
<evidence type="ECO:0000313" key="6">
    <source>
        <dbReference type="EMBL" id="KAF9075845.1"/>
    </source>
</evidence>
<feature type="compositionally biased region" description="Polar residues" evidence="3">
    <location>
        <begin position="736"/>
        <end position="751"/>
    </location>
</feature>
<keyword evidence="1" id="KW-0880">Kelch repeat</keyword>
<feature type="transmembrane region" description="Helical" evidence="4">
    <location>
        <begin position="789"/>
        <end position="812"/>
    </location>
</feature>
<dbReference type="PANTHER" id="PTHR46093:SF3">
    <property type="entry name" value="ACYL-COA-BINDING DOMAIN-CONTAINING PROTEIN 4"/>
    <property type="match status" value="1"/>
</dbReference>
<accession>A0A9P5Q771</accession>
<feature type="transmembrane region" description="Helical" evidence="4">
    <location>
        <begin position="559"/>
        <end position="581"/>
    </location>
</feature>
<feature type="compositionally biased region" description="Basic and acidic residues" evidence="3">
    <location>
        <begin position="899"/>
        <end position="912"/>
    </location>
</feature>
<feature type="region of interest" description="Disordered" evidence="3">
    <location>
        <begin position="876"/>
        <end position="912"/>
    </location>
</feature>
<proteinExistence type="predicted"/>
<feature type="transmembrane region" description="Helical" evidence="4">
    <location>
        <begin position="481"/>
        <end position="501"/>
    </location>
</feature>
<dbReference type="AlphaFoldDB" id="A0A9P5Q771"/>
<feature type="compositionally biased region" description="Basic residues" evidence="3">
    <location>
        <begin position="617"/>
        <end position="634"/>
    </location>
</feature>
<evidence type="ECO:0000256" key="4">
    <source>
        <dbReference type="SAM" id="Phobius"/>
    </source>
</evidence>
<dbReference type="Gene3D" id="2.120.10.80">
    <property type="entry name" value="Kelch-type beta propeller"/>
    <property type="match status" value="2"/>
</dbReference>
<reference evidence="6" key="1">
    <citation type="submission" date="2020-11" db="EMBL/GenBank/DDBJ databases">
        <authorList>
            <consortium name="DOE Joint Genome Institute"/>
            <person name="Ahrendt S."/>
            <person name="Riley R."/>
            <person name="Andreopoulos W."/>
            <person name="Labutti K."/>
            <person name="Pangilinan J."/>
            <person name="Ruiz-Duenas F.J."/>
            <person name="Barrasa J.M."/>
            <person name="Sanchez-Garcia M."/>
            <person name="Camarero S."/>
            <person name="Miyauchi S."/>
            <person name="Serrano A."/>
            <person name="Linde D."/>
            <person name="Babiker R."/>
            <person name="Drula E."/>
            <person name="Ayuso-Fernandez I."/>
            <person name="Pacheco R."/>
            <person name="Padilla G."/>
            <person name="Ferreira P."/>
            <person name="Barriuso J."/>
            <person name="Kellner H."/>
            <person name="Castanera R."/>
            <person name="Alfaro M."/>
            <person name="Ramirez L."/>
            <person name="Pisabarro A.G."/>
            <person name="Kuo A."/>
            <person name="Tritt A."/>
            <person name="Lipzen A."/>
            <person name="He G."/>
            <person name="Yan M."/>
            <person name="Ng V."/>
            <person name="Cullen D."/>
            <person name="Martin F."/>
            <person name="Rosso M.-N."/>
            <person name="Henrissat B."/>
            <person name="Hibbett D."/>
            <person name="Martinez A.T."/>
            <person name="Grigoriev I.V."/>
        </authorList>
    </citation>
    <scope>NUCLEOTIDE SEQUENCE</scope>
    <source>
        <strain evidence="6">AH 40177</strain>
    </source>
</reference>
<feature type="chain" id="PRO_5040390489" evidence="5">
    <location>
        <begin position="19"/>
        <end position="929"/>
    </location>
</feature>
<comment type="caution">
    <text evidence="6">The sequence shown here is derived from an EMBL/GenBank/DDBJ whole genome shotgun (WGS) entry which is preliminary data.</text>
</comment>
<feature type="signal peptide" evidence="5">
    <location>
        <begin position="1"/>
        <end position="18"/>
    </location>
</feature>
<dbReference type="OrthoDB" id="10250130at2759"/>
<name>A0A9P5Q771_9AGAR</name>
<keyword evidence="4" id="KW-0472">Membrane</keyword>
<dbReference type="InterPro" id="IPR015915">
    <property type="entry name" value="Kelch-typ_b-propeller"/>
</dbReference>
<evidence type="ECO:0000256" key="3">
    <source>
        <dbReference type="SAM" id="MobiDB-lite"/>
    </source>
</evidence>
<keyword evidence="5" id="KW-0732">Signal</keyword>
<gene>
    <name evidence="6" type="ORF">BDP27DRAFT_1314598</name>
</gene>
<protein>
    <submittedName>
        <fullName evidence="6">Uncharacterized protein</fullName>
    </submittedName>
</protein>
<keyword evidence="4" id="KW-1133">Transmembrane helix</keyword>
<dbReference type="Proteomes" id="UP000772434">
    <property type="component" value="Unassembled WGS sequence"/>
</dbReference>
<dbReference type="PANTHER" id="PTHR46093">
    <property type="entry name" value="ACYL-COA-BINDING DOMAIN-CONTAINING PROTEIN 5"/>
    <property type="match status" value="1"/>
</dbReference>
<keyword evidence="7" id="KW-1185">Reference proteome</keyword>
<dbReference type="EMBL" id="JADNRY010000008">
    <property type="protein sequence ID" value="KAF9075845.1"/>
    <property type="molecule type" value="Genomic_DNA"/>
</dbReference>
<evidence type="ECO:0000313" key="7">
    <source>
        <dbReference type="Proteomes" id="UP000772434"/>
    </source>
</evidence>
<keyword evidence="2" id="KW-0677">Repeat</keyword>
<evidence type="ECO:0000256" key="2">
    <source>
        <dbReference type="ARBA" id="ARBA00022737"/>
    </source>
</evidence>
<keyword evidence="4" id="KW-0812">Transmembrane</keyword>
<feature type="transmembrane region" description="Helical" evidence="4">
    <location>
        <begin position="761"/>
        <end position="783"/>
    </location>
</feature>
<dbReference type="SUPFAM" id="SSF117281">
    <property type="entry name" value="Kelch motif"/>
    <property type="match status" value="1"/>
</dbReference>
<feature type="region of interest" description="Disordered" evidence="3">
    <location>
        <begin position="729"/>
        <end position="751"/>
    </location>
</feature>